<evidence type="ECO:0000259" key="10">
    <source>
        <dbReference type="PROSITE" id="PS50172"/>
    </source>
</evidence>
<keyword evidence="5 11" id="KW-0418">Kinase</keyword>
<feature type="region of interest" description="Disordered" evidence="8">
    <location>
        <begin position="102"/>
        <end position="125"/>
    </location>
</feature>
<dbReference type="Pfam" id="PF19431">
    <property type="entry name" value="MEKK4_N"/>
    <property type="match status" value="2"/>
</dbReference>
<keyword evidence="4 7" id="KW-0547">Nucleotide-binding</keyword>
<dbReference type="Gene3D" id="1.10.510.10">
    <property type="entry name" value="Transferase(Phosphotransferase) domain 1"/>
    <property type="match status" value="1"/>
</dbReference>
<evidence type="ECO:0000256" key="3">
    <source>
        <dbReference type="ARBA" id="ARBA00022679"/>
    </source>
</evidence>
<organism evidence="11 12">
    <name type="scientific">Basidiobolus ranarum</name>
    <dbReference type="NCBI Taxonomy" id="34480"/>
    <lineage>
        <taxon>Eukaryota</taxon>
        <taxon>Fungi</taxon>
        <taxon>Fungi incertae sedis</taxon>
        <taxon>Zoopagomycota</taxon>
        <taxon>Entomophthoromycotina</taxon>
        <taxon>Basidiobolomycetes</taxon>
        <taxon>Basidiobolales</taxon>
        <taxon>Basidiobolaceae</taxon>
        <taxon>Basidiobolus</taxon>
    </lineage>
</organism>
<keyword evidence="12" id="KW-1185">Reference proteome</keyword>
<dbReference type="PANTHER" id="PTHR48016:SF32">
    <property type="entry name" value="MITOGEN-ACTIVATED PROTEIN KINASE KINASE KINASE 4"/>
    <property type="match status" value="1"/>
</dbReference>
<dbReference type="Pfam" id="PF00069">
    <property type="entry name" value="Pkinase"/>
    <property type="match status" value="1"/>
</dbReference>
<dbReference type="PROSITE" id="PS50172">
    <property type="entry name" value="BRCT"/>
    <property type="match status" value="1"/>
</dbReference>
<feature type="region of interest" description="Disordered" evidence="8">
    <location>
        <begin position="140"/>
        <end position="162"/>
    </location>
</feature>
<dbReference type="Gene3D" id="3.40.50.10190">
    <property type="entry name" value="BRCT domain"/>
    <property type="match status" value="1"/>
</dbReference>
<evidence type="ECO:0000256" key="2">
    <source>
        <dbReference type="ARBA" id="ARBA00022527"/>
    </source>
</evidence>
<evidence type="ECO:0000256" key="8">
    <source>
        <dbReference type="SAM" id="MobiDB-lite"/>
    </source>
</evidence>
<protein>
    <submittedName>
        <fullName evidence="11">Suppressor of Sensor Kinase (SLN1)</fullName>
        <ecNumber evidence="11">2.7.11.25</ecNumber>
    </submittedName>
</protein>
<dbReference type="InterPro" id="IPR001357">
    <property type="entry name" value="BRCT_dom"/>
</dbReference>
<dbReference type="SMART" id="SM00292">
    <property type="entry name" value="BRCT"/>
    <property type="match status" value="1"/>
</dbReference>
<keyword evidence="6 7" id="KW-0067">ATP-binding</keyword>
<dbReference type="EC" id="2.7.11.25" evidence="11"/>
<reference evidence="11 12" key="1">
    <citation type="submission" date="2023-04" db="EMBL/GenBank/DDBJ databases">
        <title>Genome of Basidiobolus ranarum AG-B5.</title>
        <authorList>
            <person name="Stajich J.E."/>
            <person name="Carter-House D."/>
            <person name="Gryganskyi A."/>
        </authorList>
    </citation>
    <scope>NUCLEOTIDE SEQUENCE [LARGE SCALE GENOMIC DNA]</scope>
    <source>
        <strain evidence="11 12">AG-B5</strain>
    </source>
</reference>
<name>A0ABR2W295_9FUNG</name>
<evidence type="ECO:0000256" key="1">
    <source>
        <dbReference type="ARBA" id="ARBA00006529"/>
    </source>
</evidence>
<accession>A0ABR2W295</accession>
<dbReference type="InterPro" id="IPR045801">
    <property type="entry name" value="MEKK4_N"/>
</dbReference>
<feature type="compositionally biased region" description="Polar residues" evidence="8">
    <location>
        <begin position="113"/>
        <end position="125"/>
    </location>
</feature>
<dbReference type="InterPro" id="IPR011009">
    <property type="entry name" value="Kinase-like_dom_sf"/>
</dbReference>
<dbReference type="PROSITE" id="PS00107">
    <property type="entry name" value="PROTEIN_KINASE_ATP"/>
    <property type="match status" value="1"/>
</dbReference>
<dbReference type="InterPro" id="IPR008271">
    <property type="entry name" value="Ser/Thr_kinase_AS"/>
</dbReference>
<proteinExistence type="inferred from homology"/>
<gene>
    <name evidence="11" type="primary">SSK2_3</name>
    <name evidence="11" type="ORF">K7432_006294</name>
</gene>
<dbReference type="GO" id="GO:0004709">
    <property type="term" value="F:MAP kinase kinase kinase activity"/>
    <property type="evidence" value="ECO:0007669"/>
    <property type="project" value="UniProtKB-EC"/>
</dbReference>
<dbReference type="PANTHER" id="PTHR48016">
    <property type="entry name" value="MAP KINASE KINASE KINASE SSK2-RELATED-RELATED"/>
    <property type="match status" value="1"/>
</dbReference>
<comment type="caution">
    <text evidence="11">The sequence shown here is derived from an EMBL/GenBank/DDBJ whole genome shotgun (WGS) entry which is preliminary data.</text>
</comment>
<dbReference type="InterPro" id="IPR050538">
    <property type="entry name" value="MAP_kinase_kinase_kinase"/>
</dbReference>
<dbReference type="InterPro" id="IPR036420">
    <property type="entry name" value="BRCT_dom_sf"/>
</dbReference>
<dbReference type="Pfam" id="PF00533">
    <property type="entry name" value="BRCT"/>
    <property type="match status" value="1"/>
</dbReference>
<dbReference type="SMART" id="SM00220">
    <property type="entry name" value="S_TKc"/>
    <property type="match status" value="1"/>
</dbReference>
<sequence length="1361" mass="154011">MTYEKLFLGKSFYIAGFDDVRYQQLHDTIVSHGGSVILDAFMPTKTSYVLTTPHVLEAMRDILAELLTFNIPIVDEGFVWSSVQQGFLVNPDMFDLTREISATTGPEEPVRPNLNSNSSWSTTASDLQGRHTYEYEIPRGDGHGPNGHIKSHGEDPNGPYFGSQKFDRINSVDSDSDDAEIDDYEEKSFMATPSLEFESSELIHDTEAQEIHRERLEWRGMLASVLTGEVIKSEKMRISDSLKSKQQKAVLSYQNWLGIRALLRQTSVSHEKRFLEEARSQIDGVLQEVISFHIENESVPVIEQVAEILQKVDQIESLYPTRKAIMDDKPLYASQEFQFNLDALTSWCTVTMSIQMQLKILKNWTGSDSLQVAGPKDTPANPDEPSFIERILKENGLQRTFEKRTLSTLNSLLSKAKVNMIENASAYSQMSLPSYTNELQQLVRFPTSLMEECLRLRLEYAERITDPTTLMLDQMTEDFRVSLSLACRIKHEYQELTKAAPGWEVPNCIDERYDSALFDSLKYYFKLLHWRLKGGSKAVYFKEAEILESEWNFLSEISLYIDGGEWETAEQFCSLTNRLLCRVLLYFESQMRVPPEMPVAGLIKWYNRVLENVRMGVRKLLRFSKLLSNQYESASEYIFEPSSLDLVLGTLSASGHVLAYTGSFERDGLYILIDSSLCHKPDSVRRLMGTSIARDNENIIGKENYLLVINPGKRELVWHGQIIQIDIDHMNINLGVNRIRLISESSSSLADSKRVFSNRTKGIGINIIHNQKSHIPKVHKEQNKIKKTVFKLAETILFNVNVIRESTKHAPSVDLIENCFSFASDFGQRALKFVETGARSQLNLPMIRLAIDWVNFVVLDCVPTEKKTFRWAVIALEFVMQMTRANNILLLSEEEFELLQSKVAICMTLLVSHVDIAGARSAHEAVHQAEQEKQSNMNAAMDDLTKRLQMTVFSTFASDSSLIAVRDEWMRKLNELDEHRTTKEQDGRLIGKVLSDNRPEDLSLVFLASSSSNISLRWQQGKFIGGGTFGSVYLAINLDSGDLMAVKEVRFTDSSSLTALHKSIKEEMSIMERLDHPNIVKYFGLEVHRDKVYIFMEYCQGGSLADLLEHGRIEDENVAKVYTLQMLHGLEYLHENSIVHRDVKPDNILLDHNGLIKFVDFGAAKVIARNQKTMGRATNNQQMKVNSLTGTPMYMAPEVITGGDRGRQGSQDIWSLGCCILEMTTGRRPWSNLDNEWAVMYHVVTGHPPLPDQSQLSEMGMDFLKKCFTRSPSSRPTAQELLQHPWVKDIKDVNMDQRWSAALATGLVNSSPTSSLAGMPSLPSLGASSTNTSAGLVTIPEEGFSNPFKQIEAANGLAFQK</sequence>
<evidence type="ECO:0000313" key="12">
    <source>
        <dbReference type="Proteomes" id="UP001479436"/>
    </source>
</evidence>
<evidence type="ECO:0000259" key="9">
    <source>
        <dbReference type="PROSITE" id="PS50011"/>
    </source>
</evidence>
<feature type="domain" description="Protein kinase" evidence="9">
    <location>
        <begin position="1018"/>
        <end position="1287"/>
    </location>
</feature>
<feature type="domain" description="BRCT" evidence="10">
    <location>
        <begin position="2"/>
        <end position="96"/>
    </location>
</feature>
<dbReference type="EMBL" id="JASJQH010007148">
    <property type="protein sequence ID" value="KAK9717340.1"/>
    <property type="molecule type" value="Genomic_DNA"/>
</dbReference>
<comment type="similarity">
    <text evidence="1">Belongs to the protein kinase superfamily. STE Ser/Thr protein kinase family. MAP kinase kinase kinase subfamily.</text>
</comment>
<keyword evidence="3 11" id="KW-0808">Transferase</keyword>
<dbReference type="Proteomes" id="UP001479436">
    <property type="component" value="Unassembled WGS sequence"/>
</dbReference>
<dbReference type="InterPro" id="IPR000719">
    <property type="entry name" value="Prot_kinase_dom"/>
</dbReference>
<evidence type="ECO:0000256" key="4">
    <source>
        <dbReference type="ARBA" id="ARBA00022741"/>
    </source>
</evidence>
<dbReference type="PROSITE" id="PS50011">
    <property type="entry name" value="PROTEIN_KINASE_DOM"/>
    <property type="match status" value="1"/>
</dbReference>
<dbReference type="InterPro" id="IPR017441">
    <property type="entry name" value="Protein_kinase_ATP_BS"/>
</dbReference>
<feature type="binding site" evidence="7">
    <location>
        <position position="1047"/>
    </location>
    <ligand>
        <name>ATP</name>
        <dbReference type="ChEBI" id="CHEBI:30616"/>
    </ligand>
</feature>
<dbReference type="SUPFAM" id="SSF56112">
    <property type="entry name" value="Protein kinase-like (PK-like)"/>
    <property type="match status" value="1"/>
</dbReference>
<evidence type="ECO:0000256" key="5">
    <source>
        <dbReference type="ARBA" id="ARBA00022777"/>
    </source>
</evidence>
<keyword evidence="2" id="KW-0723">Serine/threonine-protein kinase</keyword>
<dbReference type="SUPFAM" id="SSF52113">
    <property type="entry name" value="BRCT domain"/>
    <property type="match status" value="1"/>
</dbReference>
<dbReference type="PROSITE" id="PS00108">
    <property type="entry name" value="PROTEIN_KINASE_ST"/>
    <property type="match status" value="1"/>
</dbReference>
<evidence type="ECO:0000256" key="7">
    <source>
        <dbReference type="PROSITE-ProRule" id="PRU10141"/>
    </source>
</evidence>
<evidence type="ECO:0000256" key="6">
    <source>
        <dbReference type="ARBA" id="ARBA00022840"/>
    </source>
</evidence>
<evidence type="ECO:0000313" key="11">
    <source>
        <dbReference type="EMBL" id="KAK9717340.1"/>
    </source>
</evidence>
<dbReference type="CDD" id="cd06626">
    <property type="entry name" value="STKc_MEKK4"/>
    <property type="match status" value="1"/>
</dbReference>